<evidence type="ECO:0000259" key="15">
    <source>
        <dbReference type="Pfam" id="PF02910"/>
    </source>
</evidence>
<dbReference type="EMBL" id="WNHB01000002">
    <property type="protein sequence ID" value="MTT30674.1"/>
    <property type="molecule type" value="Genomic_DNA"/>
</dbReference>
<protein>
    <recommendedName>
        <fullName evidence="5 11">L-aspartate oxidase</fullName>
        <ecNumber evidence="4 11">1.4.3.16</ecNumber>
    </recommendedName>
</protein>
<evidence type="ECO:0000256" key="4">
    <source>
        <dbReference type="ARBA" id="ARBA00012173"/>
    </source>
</evidence>
<evidence type="ECO:0000256" key="12">
    <source>
        <dbReference type="PIRSR" id="PIRSR000171-1"/>
    </source>
</evidence>
<evidence type="ECO:0000256" key="13">
    <source>
        <dbReference type="RuleBase" id="RU362049"/>
    </source>
</evidence>
<dbReference type="SUPFAM" id="SSF46977">
    <property type="entry name" value="Succinate dehydrogenase/fumarate reductase flavoprotein C-terminal domain"/>
    <property type="match status" value="1"/>
</dbReference>
<dbReference type="InterPro" id="IPR015939">
    <property type="entry name" value="Fum_Rdtase/Succ_DH_flav-like_C"/>
</dbReference>
<keyword evidence="17" id="KW-1185">Reference proteome</keyword>
<dbReference type="Pfam" id="PF00890">
    <property type="entry name" value="FAD_binding_2"/>
    <property type="match status" value="1"/>
</dbReference>
<keyword evidence="8 13" id="KW-0274">FAD</keyword>
<evidence type="ECO:0000313" key="17">
    <source>
        <dbReference type="Proteomes" id="UP000440978"/>
    </source>
</evidence>
<evidence type="ECO:0000256" key="2">
    <source>
        <dbReference type="ARBA" id="ARBA00004950"/>
    </source>
</evidence>
<dbReference type="SUPFAM" id="SSF56425">
    <property type="entry name" value="Succinate dehydrogenase/fumarate reductase flavoprotein, catalytic domain"/>
    <property type="match status" value="1"/>
</dbReference>
<evidence type="ECO:0000256" key="8">
    <source>
        <dbReference type="ARBA" id="ARBA00022827"/>
    </source>
</evidence>
<keyword evidence="7 13" id="KW-0662">Pyridine nucleotide biosynthesis</keyword>
<dbReference type="Gene3D" id="3.50.50.60">
    <property type="entry name" value="FAD/NAD(P)-binding domain"/>
    <property type="match status" value="1"/>
</dbReference>
<comment type="cofactor">
    <cofactor evidence="1 13">
        <name>FAD</name>
        <dbReference type="ChEBI" id="CHEBI:57692"/>
    </cofactor>
</comment>
<dbReference type="GO" id="GO:0034628">
    <property type="term" value="P:'de novo' NAD+ biosynthetic process from L-aspartate"/>
    <property type="evidence" value="ECO:0007669"/>
    <property type="project" value="TreeGrafter"/>
</dbReference>
<comment type="catalytic activity">
    <reaction evidence="10">
        <text>L-aspartate + O2 = iminosuccinate + H2O2</text>
        <dbReference type="Rhea" id="RHEA:25876"/>
        <dbReference type="ChEBI" id="CHEBI:15379"/>
        <dbReference type="ChEBI" id="CHEBI:16240"/>
        <dbReference type="ChEBI" id="CHEBI:29991"/>
        <dbReference type="ChEBI" id="CHEBI:77875"/>
        <dbReference type="EC" id="1.4.3.16"/>
    </reaction>
    <physiologicalReaction direction="left-to-right" evidence="10">
        <dbReference type="Rhea" id="RHEA:25877"/>
    </physiologicalReaction>
</comment>
<dbReference type="SUPFAM" id="SSF51905">
    <property type="entry name" value="FAD/NAD(P)-binding domain"/>
    <property type="match status" value="1"/>
</dbReference>
<organism evidence="16 17">
    <name type="scientific">Terrilactibacillus tamarindi</name>
    <dbReference type="NCBI Taxonomy" id="2599694"/>
    <lineage>
        <taxon>Bacteria</taxon>
        <taxon>Bacillati</taxon>
        <taxon>Bacillota</taxon>
        <taxon>Bacilli</taxon>
        <taxon>Bacillales</taxon>
        <taxon>Bacillaceae</taxon>
        <taxon>Terrilactibacillus</taxon>
    </lineage>
</organism>
<evidence type="ECO:0000256" key="3">
    <source>
        <dbReference type="ARBA" id="ARBA00008562"/>
    </source>
</evidence>
<dbReference type="OrthoDB" id="9806724at2"/>
<dbReference type="Proteomes" id="UP000440978">
    <property type="component" value="Unassembled WGS sequence"/>
</dbReference>
<feature type="domain" description="Fumarate reductase/succinate dehydrogenase flavoprotein-like C-terminal" evidence="15">
    <location>
        <begin position="417"/>
        <end position="509"/>
    </location>
</feature>
<dbReference type="GO" id="GO:0008734">
    <property type="term" value="F:L-aspartate oxidase activity"/>
    <property type="evidence" value="ECO:0007669"/>
    <property type="project" value="UniProtKB-UniRule"/>
</dbReference>
<evidence type="ECO:0000259" key="14">
    <source>
        <dbReference type="Pfam" id="PF00890"/>
    </source>
</evidence>
<dbReference type="InterPro" id="IPR003953">
    <property type="entry name" value="FAD-dep_OxRdtase_2_FAD-bd"/>
</dbReference>
<comment type="pathway">
    <text evidence="2 13">Cofactor biosynthesis; NAD(+) biosynthesis; iminoaspartate from L-aspartate (oxidase route): step 1/1.</text>
</comment>
<evidence type="ECO:0000256" key="9">
    <source>
        <dbReference type="ARBA" id="ARBA00023002"/>
    </source>
</evidence>
<accession>A0A6N8CLA1</accession>
<dbReference type="NCBIfam" id="NF005978">
    <property type="entry name" value="PRK08071.1"/>
    <property type="match status" value="1"/>
</dbReference>
<evidence type="ECO:0000256" key="1">
    <source>
        <dbReference type="ARBA" id="ARBA00001974"/>
    </source>
</evidence>
<dbReference type="GO" id="GO:0033765">
    <property type="term" value="F:steroid dehydrogenase activity, acting on the CH-CH group of donors"/>
    <property type="evidence" value="ECO:0007669"/>
    <property type="project" value="UniProtKB-ARBA"/>
</dbReference>
<dbReference type="PRINTS" id="PR00368">
    <property type="entry name" value="FADPNR"/>
</dbReference>
<name>A0A6N8CLA1_9BACI</name>
<dbReference type="PANTHER" id="PTHR42716">
    <property type="entry name" value="L-ASPARTATE OXIDASE"/>
    <property type="match status" value="1"/>
</dbReference>
<dbReference type="InterPro" id="IPR037099">
    <property type="entry name" value="Fum_R/Succ_DH_flav-like_C_sf"/>
</dbReference>
<keyword evidence="9 13" id="KW-0560">Oxidoreductase</keyword>
<sequence length="517" mass="57391">MMEMKTYQADVVIIGSGLAALYAAYKLAPHRKVIMLTKEAWTSSNSYLAQGGIAATFAETDDWQSHLEDAITAGRFHNNQETTAYLVKHSKRTIKDLIEAGVQFDRNKQGDISLAREGGHSASRILHAGGDATGRRIVETLKARVTDTITIHEHTLAMNLIVQDQRCLGCFALNKENEPVIYTAAHTILATGGVGHVYEPSSNDEAVTGDGLSMAYRAGAELADMEFIQFHPTLLVKDGKAYGLVSEAVRGEGAKLVNQDGERLLEGVHPLEDLAPRDIVARTLYQAKQKGLADTVYLDISMLKDFEKHFPTITSICEKAGVDISKGRIPVAPGHHFSMGGIVTDKNGQSSLSGLWACGEVACTGVHGANRIASHSLLEAVTFADRISHEIIESTLKIPDHIEKNIPEKSSLQLPSRKDIEKRMMSNVGIIRDEQALLDMKNWCEEWIDFTRVPRLLYIEKDEMIRFNMLLTAWLITTSALERTESRGGHFRSDYPNEDPAWQSKQIVRENRQLEHY</sequence>
<dbReference type="FunFam" id="3.90.700.10:FF:000002">
    <property type="entry name" value="L-aspartate oxidase"/>
    <property type="match status" value="1"/>
</dbReference>
<evidence type="ECO:0000256" key="7">
    <source>
        <dbReference type="ARBA" id="ARBA00022642"/>
    </source>
</evidence>
<keyword evidence="6 13" id="KW-0285">Flavoprotein</keyword>
<gene>
    <name evidence="16" type="primary">nadB</name>
    <name evidence="16" type="ORF">GMB86_01425</name>
</gene>
<evidence type="ECO:0000313" key="16">
    <source>
        <dbReference type="EMBL" id="MTT30674.1"/>
    </source>
</evidence>
<dbReference type="InterPro" id="IPR005288">
    <property type="entry name" value="NadB"/>
</dbReference>
<evidence type="ECO:0000256" key="10">
    <source>
        <dbReference type="ARBA" id="ARBA00048305"/>
    </source>
</evidence>
<dbReference type="NCBIfam" id="TIGR00551">
    <property type="entry name" value="nadB"/>
    <property type="match status" value="1"/>
</dbReference>
<dbReference type="AlphaFoldDB" id="A0A6N8CLA1"/>
<dbReference type="Gene3D" id="1.20.58.100">
    <property type="entry name" value="Fumarate reductase/succinate dehydrogenase flavoprotein-like, C-terminal domain"/>
    <property type="match status" value="1"/>
</dbReference>
<comment type="function">
    <text evidence="13">Catalyzes the oxidation of L-aspartate to iminoaspartate.</text>
</comment>
<dbReference type="Pfam" id="PF02910">
    <property type="entry name" value="Succ_DH_flav_C"/>
    <property type="match status" value="1"/>
</dbReference>
<dbReference type="InterPro" id="IPR036188">
    <property type="entry name" value="FAD/NAD-bd_sf"/>
</dbReference>
<dbReference type="UniPathway" id="UPA00253">
    <property type="reaction ID" value="UER00326"/>
</dbReference>
<feature type="active site" description="Proton acceptor" evidence="12">
    <location>
        <position position="277"/>
    </location>
</feature>
<dbReference type="PANTHER" id="PTHR42716:SF2">
    <property type="entry name" value="L-ASPARTATE OXIDASE, CHLOROPLASTIC"/>
    <property type="match status" value="1"/>
</dbReference>
<comment type="caution">
    <text evidence="16">The sequence shown here is derived from an EMBL/GenBank/DDBJ whole genome shotgun (WGS) entry which is preliminary data.</text>
</comment>
<feature type="domain" description="FAD-dependent oxidoreductase 2 FAD-binding" evidence="14">
    <location>
        <begin position="10"/>
        <end position="377"/>
    </location>
</feature>
<comment type="similarity">
    <text evidence="3 13">Belongs to the FAD-dependent oxidoreductase 2 family. NadB subfamily.</text>
</comment>
<dbReference type="GO" id="GO:0005737">
    <property type="term" value="C:cytoplasm"/>
    <property type="evidence" value="ECO:0007669"/>
    <property type="project" value="UniProtKB-SubCell"/>
</dbReference>
<evidence type="ECO:0000256" key="5">
    <source>
        <dbReference type="ARBA" id="ARBA00021901"/>
    </source>
</evidence>
<evidence type="ECO:0000256" key="11">
    <source>
        <dbReference type="NCBIfam" id="TIGR00551"/>
    </source>
</evidence>
<comment type="subcellular location">
    <subcellularLocation>
        <location evidence="13">Cytoplasm</location>
    </subcellularLocation>
</comment>
<dbReference type="PIRSF" id="PIRSF000171">
    <property type="entry name" value="SDHA_APRA_LASPO"/>
    <property type="match status" value="1"/>
</dbReference>
<dbReference type="InterPro" id="IPR027477">
    <property type="entry name" value="Succ_DH/fumarate_Rdtase_cat_sf"/>
</dbReference>
<dbReference type="EC" id="1.4.3.16" evidence="4 11"/>
<dbReference type="Gene3D" id="3.90.700.10">
    <property type="entry name" value="Succinate dehydrogenase/fumarate reductase flavoprotein, catalytic domain"/>
    <property type="match status" value="1"/>
</dbReference>
<proteinExistence type="inferred from homology"/>
<evidence type="ECO:0000256" key="6">
    <source>
        <dbReference type="ARBA" id="ARBA00022630"/>
    </source>
</evidence>
<reference evidence="16 17" key="1">
    <citation type="submission" date="2019-11" db="EMBL/GenBank/DDBJ databases">
        <title>Terrilactibacillus tamarindus sp. nov. BCM23-1 isolated from bark of Tamarindus indica.</title>
        <authorList>
            <person name="Kingkaew E."/>
            <person name="Tanasupawat S."/>
        </authorList>
    </citation>
    <scope>NUCLEOTIDE SEQUENCE [LARGE SCALE GENOMIC DNA]</scope>
    <source>
        <strain evidence="16 17">BCM23-1</strain>
    </source>
</reference>